<reference evidence="1 2" key="1">
    <citation type="journal article" date="2019" name="Int. J. Syst. Evol. Microbiol.">
        <title>The Global Catalogue of Microorganisms (GCM) 10K type strain sequencing project: providing services to taxonomists for standard genome sequencing and annotation.</title>
        <authorList>
            <consortium name="The Broad Institute Genomics Platform"/>
            <consortium name="The Broad Institute Genome Sequencing Center for Infectious Disease"/>
            <person name="Wu L."/>
            <person name="Ma J."/>
        </authorList>
    </citation>
    <scope>NUCLEOTIDE SEQUENCE [LARGE SCALE GENOMIC DNA]</scope>
    <source>
        <strain evidence="1 2">CGMCC 1.10390</strain>
    </source>
</reference>
<dbReference type="EMBL" id="JBHUDO010000002">
    <property type="protein sequence ID" value="MFD1645571.1"/>
    <property type="molecule type" value="Genomic_DNA"/>
</dbReference>
<evidence type="ECO:0000313" key="1">
    <source>
        <dbReference type="EMBL" id="MFD1645571.1"/>
    </source>
</evidence>
<dbReference type="RefSeq" id="WP_256398913.1">
    <property type="nucleotide sequence ID" value="NZ_JANHJR010000001.1"/>
</dbReference>
<organism evidence="1 2">
    <name type="scientific">Haloarchaeobius litoreus</name>
    <dbReference type="NCBI Taxonomy" id="755306"/>
    <lineage>
        <taxon>Archaea</taxon>
        <taxon>Methanobacteriati</taxon>
        <taxon>Methanobacteriota</taxon>
        <taxon>Stenosarchaea group</taxon>
        <taxon>Halobacteria</taxon>
        <taxon>Halobacteriales</taxon>
        <taxon>Halorubellaceae</taxon>
        <taxon>Haloarchaeobius</taxon>
    </lineage>
</organism>
<dbReference type="AlphaFoldDB" id="A0ABD6DL81"/>
<sequence>MMPSGAKRKMARKMLDSTMGQSMLQIVAHAEHELISSVVDLQSAADLADEQRVQVVPDPEDRQAQLRQIVEAKLDGRFPEWWVVNCSGLDNAEEAAEKVDVDWHEQKERWAELLRENGTEGETDTLAASYVRSRYDCTLDEFRTLVVDWPDGGEDERSREAEQLKQAVASGLSVANQGIQTVTEELEGDEDE</sequence>
<accession>A0ABD6DL81</accession>
<name>A0ABD6DL81_9EURY</name>
<evidence type="ECO:0000313" key="2">
    <source>
        <dbReference type="Proteomes" id="UP001597034"/>
    </source>
</evidence>
<keyword evidence="2" id="KW-1185">Reference proteome</keyword>
<comment type="caution">
    <text evidence="1">The sequence shown here is derived from an EMBL/GenBank/DDBJ whole genome shotgun (WGS) entry which is preliminary data.</text>
</comment>
<dbReference type="Proteomes" id="UP001597034">
    <property type="component" value="Unassembled WGS sequence"/>
</dbReference>
<gene>
    <name evidence="1" type="ORF">ACFSBL_07740</name>
</gene>
<protein>
    <submittedName>
        <fullName evidence="1">Uncharacterized protein</fullName>
    </submittedName>
</protein>
<proteinExistence type="predicted"/>